<gene>
    <name evidence="2" type="ORF">DDE20_11565</name>
</gene>
<evidence type="ECO:0000313" key="3">
    <source>
        <dbReference type="Proteomes" id="UP000245911"/>
    </source>
</evidence>
<name>A0A2T8HTY1_9RHOB</name>
<keyword evidence="1" id="KW-0472">Membrane</keyword>
<evidence type="ECO:0000313" key="2">
    <source>
        <dbReference type="EMBL" id="PVH28802.1"/>
    </source>
</evidence>
<feature type="transmembrane region" description="Helical" evidence="1">
    <location>
        <begin position="56"/>
        <end position="77"/>
    </location>
</feature>
<dbReference type="EMBL" id="QDKM01000004">
    <property type="protein sequence ID" value="PVH28802.1"/>
    <property type="molecule type" value="Genomic_DNA"/>
</dbReference>
<keyword evidence="1" id="KW-0812">Transmembrane</keyword>
<comment type="caution">
    <text evidence="2">The sequence shown here is derived from an EMBL/GenBank/DDBJ whole genome shotgun (WGS) entry which is preliminary data.</text>
</comment>
<sequence length="132" mass="13276">MGLGLGLQTHAAQPCARARHHLVTGGFQLGHHGKFTAHLCQLHLGFGQKIGIRRGAALAGAGLAGGLGLGLAVGALGRNHRRHGGGHQCRGNAGGAGQGGCAVGGCLGGHLGHHVWFLSVGKSKTQPCEPRK</sequence>
<protein>
    <submittedName>
        <fullName evidence="2">Uncharacterized protein</fullName>
    </submittedName>
</protein>
<accession>A0A2T8HTY1</accession>
<proteinExistence type="predicted"/>
<dbReference type="Proteomes" id="UP000245911">
    <property type="component" value="Unassembled WGS sequence"/>
</dbReference>
<keyword evidence="3" id="KW-1185">Reference proteome</keyword>
<evidence type="ECO:0000256" key="1">
    <source>
        <dbReference type="SAM" id="Phobius"/>
    </source>
</evidence>
<keyword evidence="1" id="KW-1133">Transmembrane helix</keyword>
<reference evidence="2 3" key="1">
    <citation type="submission" date="2018-04" db="EMBL/GenBank/DDBJ databases">
        <title>Pararhodobacter oceanense sp. nov., isolated from marine intertidal sediment.</title>
        <authorList>
            <person name="Wang X.-L."/>
            <person name="Du Z.-J."/>
        </authorList>
    </citation>
    <scope>NUCLEOTIDE SEQUENCE [LARGE SCALE GENOMIC DNA]</scope>
    <source>
        <strain evidence="2 3">AM505</strain>
    </source>
</reference>
<organism evidence="2 3">
    <name type="scientific">Pararhodobacter oceanensis</name>
    <dbReference type="NCBI Taxonomy" id="2172121"/>
    <lineage>
        <taxon>Bacteria</taxon>
        <taxon>Pseudomonadati</taxon>
        <taxon>Pseudomonadota</taxon>
        <taxon>Alphaproteobacteria</taxon>
        <taxon>Rhodobacterales</taxon>
        <taxon>Paracoccaceae</taxon>
        <taxon>Pararhodobacter</taxon>
    </lineage>
</organism>
<dbReference type="AlphaFoldDB" id="A0A2T8HTY1"/>